<dbReference type="PROSITE" id="PS50103">
    <property type="entry name" value="ZF_C3H1"/>
    <property type="match status" value="1"/>
</dbReference>
<evidence type="ECO:0000259" key="3">
    <source>
        <dbReference type="PROSITE" id="PS50103"/>
    </source>
</evidence>
<evidence type="ECO:0000256" key="1">
    <source>
        <dbReference type="PROSITE-ProRule" id="PRU00723"/>
    </source>
</evidence>
<organism evidence="4 5">
    <name type="scientific">Trypanosoma brucei gambiense (strain MHOM/CI/86/DAL972)</name>
    <dbReference type="NCBI Taxonomy" id="679716"/>
    <lineage>
        <taxon>Eukaryota</taxon>
        <taxon>Discoba</taxon>
        <taxon>Euglenozoa</taxon>
        <taxon>Kinetoplastea</taxon>
        <taxon>Metakinetoplastina</taxon>
        <taxon>Trypanosomatida</taxon>
        <taxon>Trypanosomatidae</taxon>
        <taxon>Trypanosoma</taxon>
    </lineage>
</organism>
<accession>C9ZKN4</accession>
<name>C9ZKN4_TRYB9</name>
<evidence type="ECO:0000256" key="2">
    <source>
        <dbReference type="SAM" id="MobiDB-lite"/>
    </source>
</evidence>
<evidence type="ECO:0000313" key="5">
    <source>
        <dbReference type="Proteomes" id="UP000002316"/>
    </source>
</evidence>
<dbReference type="InterPro" id="IPR000571">
    <property type="entry name" value="Znf_CCCH"/>
</dbReference>
<dbReference type="KEGG" id="tbg:TbgDal_III5920"/>
<reference evidence="5" key="1">
    <citation type="journal article" date="2010" name="PLoS Negl. Trop. Dis.">
        <title>The genome sequence of Trypanosoma brucei gambiense, causative agent of chronic human african trypanosomiasis.</title>
        <authorList>
            <person name="Jackson A.P."/>
            <person name="Sanders M."/>
            <person name="Berry A."/>
            <person name="McQuillan J."/>
            <person name="Aslett M.A."/>
            <person name="Quail M.A."/>
            <person name="Chukualim B."/>
            <person name="Capewell P."/>
            <person name="MacLeod A."/>
            <person name="Melville S.E."/>
            <person name="Gibson W."/>
            <person name="Barry J.D."/>
            <person name="Berriman M."/>
            <person name="Hertz-Fowler C."/>
        </authorList>
    </citation>
    <scope>NUCLEOTIDE SEQUENCE [LARGE SCALE GENOMIC DNA]</scope>
    <source>
        <strain evidence="5">MHOM/CI/86/DAL972</strain>
    </source>
</reference>
<evidence type="ECO:0000313" key="4">
    <source>
        <dbReference type="EMBL" id="CBH10250.1"/>
    </source>
</evidence>
<proteinExistence type="predicted"/>
<feature type="compositionally biased region" description="Low complexity" evidence="2">
    <location>
        <begin position="214"/>
        <end position="242"/>
    </location>
</feature>
<dbReference type="RefSeq" id="XP_011772540.1">
    <property type="nucleotide sequence ID" value="XM_011774238.1"/>
</dbReference>
<feature type="compositionally biased region" description="Low complexity" evidence="2">
    <location>
        <begin position="438"/>
        <end position="450"/>
    </location>
</feature>
<dbReference type="OrthoDB" id="251319at2759"/>
<gene>
    <name evidence="4" type="ORF">TbgDal_III5920</name>
</gene>
<feature type="compositionally biased region" description="Low complexity" evidence="2">
    <location>
        <begin position="458"/>
        <end position="468"/>
    </location>
</feature>
<dbReference type="AlphaFoldDB" id="C9ZKN4"/>
<dbReference type="GO" id="GO:0008270">
    <property type="term" value="F:zinc ion binding"/>
    <property type="evidence" value="ECO:0007669"/>
    <property type="project" value="UniProtKB-KW"/>
</dbReference>
<sequence length="574" mass="60568">MGRGKGRGKNIDITKSFFQQAGSLGRVSVQLSPTRVISVGEDEISPTNGSRAALQLWRDDGTEVALKLCQNWRQGTCNSQGACSNAHVLAYHSQMPMPNMVGVMNAFTPIPMPSTGPRDNSEKSVSPKCLHRPQLPHQQPQGAVVDPGRAAEHKVNSNTTNTTSHGTLIPAPRSQQNNRQLYAANNSSAPSGVRATNTTWGREALGPDNHYGSQQQTHNPQPQPQHQPQQQQQQQQLQQLATQPRGAWNVLQPNDDGRRQAAGVVLSAAYLDKLNQRPKDKCELVKQKAANSQNSSSFSGNNSLNRGSAPRHQPSRSPTGPRREDTWASVAALNHSNGASVIWGDGGVQMWDLMLNNTAASPTPSQTSGVNQPALGRDLNTAALRPNSGQLWSSLASNGRQRSVNNNAVPSATINNNNNNSSMNSGGFISVNTSPNIGNNNSPQQCSSNNGNGGITGGSRTSSAAASSEALKNQLLRALVGGGAEADELTSPPPPPLPRAEVAHSRVSSGIVSINTGAPSVGCTAEGIKSGVLLSLLGNDGDGGVMHGMMPPQPPPLQDGTHKIQHLMALLTTE</sequence>
<feature type="domain" description="C3H1-type" evidence="3">
    <location>
        <begin position="63"/>
        <end position="90"/>
    </location>
</feature>
<keyword evidence="1" id="KW-0862">Zinc</keyword>
<dbReference type="Proteomes" id="UP000002316">
    <property type="component" value="Chromosome 3"/>
</dbReference>
<keyword evidence="1" id="KW-0863">Zinc-finger</keyword>
<dbReference type="GeneID" id="23859406"/>
<feature type="zinc finger region" description="C3H1-type" evidence="1">
    <location>
        <begin position="63"/>
        <end position="90"/>
    </location>
</feature>
<dbReference type="VEuPathDB" id="TriTrypDB:Tbg972.3.5920"/>
<protein>
    <recommendedName>
        <fullName evidence="3">C3H1-type domain-containing protein</fullName>
    </recommendedName>
</protein>
<keyword evidence="1" id="KW-0479">Metal-binding</keyword>
<feature type="compositionally biased region" description="Low complexity" evidence="2">
    <location>
        <begin position="132"/>
        <end position="141"/>
    </location>
</feature>
<feature type="compositionally biased region" description="Low complexity" evidence="2">
    <location>
        <begin position="291"/>
        <end position="308"/>
    </location>
</feature>
<feature type="region of interest" description="Disordered" evidence="2">
    <location>
        <begin position="283"/>
        <end position="325"/>
    </location>
</feature>
<feature type="region of interest" description="Disordered" evidence="2">
    <location>
        <begin position="390"/>
        <end position="469"/>
    </location>
</feature>
<feature type="compositionally biased region" description="Polar residues" evidence="2">
    <location>
        <begin position="173"/>
        <end position="200"/>
    </location>
</feature>
<dbReference type="EMBL" id="FN554966">
    <property type="protein sequence ID" value="CBH10250.1"/>
    <property type="molecule type" value="Genomic_DNA"/>
</dbReference>
<feature type="compositionally biased region" description="Polar residues" evidence="2">
    <location>
        <begin position="390"/>
        <end position="404"/>
    </location>
</feature>
<feature type="compositionally biased region" description="Low complexity" evidence="2">
    <location>
        <begin position="405"/>
        <end position="425"/>
    </location>
</feature>
<feature type="region of interest" description="Disordered" evidence="2">
    <location>
        <begin position="111"/>
        <end position="242"/>
    </location>
</feature>